<accession>B2VUY0</accession>
<proteinExistence type="predicted"/>
<dbReference type="EMBL" id="DS231615">
    <property type="protein sequence ID" value="EDU40555.1"/>
    <property type="molecule type" value="Genomic_DNA"/>
</dbReference>
<organism evidence="2 3">
    <name type="scientific">Pyrenophora tritici-repentis (strain Pt-1C-BFP)</name>
    <name type="common">Wheat tan spot fungus</name>
    <name type="synonym">Drechslera tritici-repentis</name>
    <dbReference type="NCBI Taxonomy" id="426418"/>
    <lineage>
        <taxon>Eukaryota</taxon>
        <taxon>Fungi</taxon>
        <taxon>Dikarya</taxon>
        <taxon>Ascomycota</taxon>
        <taxon>Pezizomycotina</taxon>
        <taxon>Dothideomycetes</taxon>
        <taxon>Pleosporomycetidae</taxon>
        <taxon>Pleosporales</taxon>
        <taxon>Pleosporineae</taxon>
        <taxon>Pleosporaceae</taxon>
        <taxon>Pyrenophora</taxon>
    </lineage>
</organism>
<evidence type="ECO:0000313" key="3">
    <source>
        <dbReference type="Proteomes" id="UP000001471"/>
    </source>
</evidence>
<gene>
    <name evidence="2" type="ORF">PTRG_01117</name>
</gene>
<dbReference type="eggNOG" id="ENOG502T64T">
    <property type="taxonomic scope" value="Eukaryota"/>
</dbReference>
<feature type="chain" id="PRO_5002782138" evidence="1">
    <location>
        <begin position="18"/>
        <end position="74"/>
    </location>
</feature>
<dbReference type="Proteomes" id="UP000001471">
    <property type="component" value="Unassembled WGS sequence"/>
</dbReference>
<reference evidence="3" key="1">
    <citation type="journal article" date="2013" name="G3 (Bethesda)">
        <title>Comparative genomics of a plant-pathogenic fungus, Pyrenophora tritici-repentis, reveals transduplication and the impact of repeat elements on pathogenicity and population divergence.</title>
        <authorList>
            <person name="Manning V.A."/>
            <person name="Pandelova I."/>
            <person name="Dhillon B."/>
            <person name="Wilhelm L.J."/>
            <person name="Goodwin S.B."/>
            <person name="Berlin A.M."/>
            <person name="Figueroa M."/>
            <person name="Freitag M."/>
            <person name="Hane J.K."/>
            <person name="Henrissat B."/>
            <person name="Holman W.H."/>
            <person name="Kodira C.D."/>
            <person name="Martin J."/>
            <person name="Oliver R.P."/>
            <person name="Robbertse B."/>
            <person name="Schackwitz W."/>
            <person name="Schwartz D.C."/>
            <person name="Spatafora J.W."/>
            <person name="Turgeon B.G."/>
            <person name="Yandava C."/>
            <person name="Young S."/>
            <person name="Zhou S."/>
            <person name="Zeng Q."/>
            <person name="Grigoriev I.V."/>
            <person name="Ma L.-J."/>
            <person name="Ciuffetti L.M."/>
        </authorList>
    </citation>
    <scope>NUCLEOTIDE SEQUENCE [LARGE SCALE GENOMIC DNA]</scope>
    <source>
        <strain evidence="3">Pt-1C-BFP</strain>
    </source>
</reference>
<dbReference type="InParanoid" id="B2VUY0"/>
<sequence length="74" mass="8246">MGLFLFGLAMGIAISLAASSRKVEKQGPEVSMSGKELKELLEDTVCGEIQRQLAVRENYTNERKKKTKEEANML</sequence>
<evidence type="ECO:0000256" key="1">
    <source>
        <dbReference type="SAM" id="SignalP"/>
    </source>
</evidence>
<feature type="signal peptide" evidence="1">
    <location>
        <begin position="1"/>
        <end position="17"/>
    </location>
</feature>
<dbReference type="HOGENOM" id="CLU_2689015_0_0_1"/>
<keyword evidence="1" id="KW-0732">Signal</keyword>
<evidence type="ECO:0000313" key="2">
    <source>
        <dbReference type="EMBL" id="EDU40555.1"/>
    </source>
</evidence>
<dbReference type="AlphaFoldDB" id="B2VUY0"/>
<name>B2VUY0_PYRTR</name>
<protein>
    <submittedName>
        <fullName evidence="2">Uncharacterized protein</fullName>
    </submittedName>
</protein>